<evidence type="ECO:0000256" key="1">
    <source>
        <dbReference type="ARBA" id="ARBA00007665"/>
    </source>
</evidence>
<keyword evidence="4" id="KW-1185">Reference proteome</keyword>
<proteinExistence type="inferred from homology"/>
<gene>
    <name evidence="3" type="ORF">MCHLO_14394</name>
</gene>
<comment type="similarity">
    <text evidence="1">Belongs to the IMPACT family.</text>
</comment>
<reference evidence="3" key="1">
    <citation type="submission" date="2014-09" db="EMBL/GenBank/DDBJ databases">
        <title>Genome sequence of the luminous mushroom Mycena chlorophos for searching fungal bioluminescence genes.</title>
        <authorList>
            <person name="Tanaka Y."/>
            <person name="Kasuga D."/>
            <person name="Oba Y."/>
            <person name="Hase S."/>
            <person name="Sato K."/>
            <person name="Oba Y."/>
            <person name="Sakakibara Y."/>
        </authorList>
    </citation>
    <scope>NUCLEOTIDE SEQUENCE</scope>
</reference>
<dbReference type="PANTHER" id="PTHR16301">
    <property type="entry name" value="IMPACT-RELATED"/>
    <property type="match status" value="1"/>
</dbReference>
<dbReference type="PANTHER" id="PTHR16301:SF25">
    <property type="entry name" value="PROTEIN IMPACT"/>
    <property type="match status" value="1"/>
</dbReference>
<protein>
    <recommendedName>
        <fullName evidence="2">Impact N-terminal domain-containing protein</fullName>
    </recommendedName>
</protein>
<dbReference type="InterPro" id="IPR001498">
    <property type="entry name" value="Impact_N"/>
</dbReference>
<dbReference type="InterPro" id="IPR036956">
    <property type="entry name" value="Impact_N_sf"/>
</dbReference>
<sequence length="376" mass="42480">MLRIPTDWPHPIYSSARLTLRKSVFLAHASTLSEPDALPQLLSHLRASEAKKATHCMYAFRAANKVEGQADGGESGSGDRLARLLQLSSSQDVVVVVWRWIAQTVFRTWTFPVFRRASWAKAGQKIDAMEREQLLQNIVLHVDFVIRGPRIVGDSFKRTRYKAIVPAGVPEDRRVFSSKLVEGVEDLGNKERSGCMEGSVGDERVAGPQISRNFLQKRPVPAIRRLRCWNRSAIHEQNLRLPRVAQPERVLKADSGAGVDDRFGVAFIILGWCGMERGGEHIAHETGVRRNERLVLRYRLVSGLGGRVAWRKTDMVESAMIDSWTFVCFVVVGTESIEPQRVEIIRRLRADEKYTLGAQERTRTLDQIGFKTEVAR</sequence>
<organism evidence="3 4">
    <name type="scientific">Mycena chlorophos</name>
    <name type="common">Agaric fungus</name>
    <name type="synonym">Agaricus chlorophos</name>
    <dbReference type="NCBI Taxonomy" id="658473"/>
    <lineage>
        <taxon>Eukaryota</taxon>
        <taxon>Fungi</taxon>
        <taxon>Dikarya</taxon>
        <taxon>Basidiomycota</taxon>
        <taxon>Agaricomycotina</taxon>
        <taxon>Agaricomycetes</taxon>
        <taxon>Agaricomycetidae</taxon>
        <taxon>Agaricales</taxon>
        <taxon>Marasmiineae</taxon>
        <taxon>Mycenaceae</taxon>
        <taxon>Mycena</taxon>
    </lineage>
</organism>
<feature type="domain" description="Impact N-terminal" evidence="2">
    <location>
        <begin position="21"/>
        <end position="101"/>
    </location>
</feature>
<dbReference type="EMBL" id="DF849506">
    <property type="protein sequence ID" value="GAT57904.1"/>
    <property type="molecule type" value="Genomic_DNA"/>
</dbReference>
<dbReference type="Pfam" id="PF01205">
    <property type="entry name" value="Impact_N"/>
    <property type="match status" value="1"/>
</dbReference>
<dbReference type="Gene3D" id="3.30.230.30">
    <property type="entry name" value="Impact, N-terminal domain"/>
    <property type="match status" value="1"/>
</dbReference>
<evidence type="ECO:0000313" key="3">
    <source>
        <dbReference type="EMBL" id="GAT57904.1"/>
    </source>
</evidence>
<dbReference type="SUPFAM" id="SSF54211">
    <property type="entry name" value="Ribosomal protein S5 domain 2-like"/>
    <property type="match status" value="1"/>
</dbReference>
<evidence type="ECO:0000313" key="4">
    <source>
        <dbReference type="Proteomes" id="UP000815677"/>
    </source>
</evidence>
<name>A0ABQ0M3P1_MYCCL</name>
<accession>A0ABQ0M3P1</accession>
<evidence type="ECO:0000259" key="2">
    <source>
        <dbReference type="Pfam" id="PF01205"/>
    </source>
</evidence>
<dbReference type="InterPro" id="IPR023582">
    <property type="entry name" value="Impact"/>
</dbReference>
<dbReference type="Proteomes" id="UP000815677">
    <property type="component" value="Unassembled WGS sequence"/>
</dbReference>
<dbReference type="InterPro" id="IPR020568">
    <property type="entry name" value="Ribosomal_Su5_D2-typ_SF"/>
</dbReference>